<reference evidence="15 16" key="1">
    <citation type="submission" date="2022-12" db="EMBL/GenBank/DDBJ databases">
        <title>Dasania phycosphaerae sp. nov., isolated from particulate material of the south coast of Korea.</title>
        <authorList>
            <person name="Jiang Y."/>
        </authorList>
    </citation>
    <scope>NUCLEOTIDE SEQUENCE [LARGE SCALE GENOMIC DNA]</scope>
    <source>
        <strain evidence="15 16">GY-19</strain>
    </source>
</reference>
<keyword evidence="7" id="KW-0406">Ion transport</keyword>
<evidence type="ECO:0000259" key="13">
    <source>
        <dbReference type="Pfam" id="PF00593"/>
    </source>
</evidence>
<evidence type="ECO:0000256" key="7">
    <source>
        <dbReference type="ARBA" id="ARBA00023065"/>
    </source>
</evidence>
<dbReference type="SUPFAM" id="SSF56935">
    <property type="entry name" value="Porins"/>
    <property type="match status" value="1"/>
</dbReference>
<protein>
    <submittedName>
        <fullName evidence="15">TonB-dependent receptor</fullName>
    </submittedName>
</protein>
<feature type="domain" description="TonB-dependent receptor-like beta-barrel" evidence="13">
    <location>
        <begin position="264"/>
        <end position="655"/>
    </location>
</feature>
<dbReference type="Pfam" id="PF00593">
    <property type="entry name" value="TonB_dep_Rec_b-barrel"/>
    <property type="match status" value="1"/>
</dbReference>
<accession>A0A9J6RIS2</accession>
<evidence type="ECO:0000256" key="8">
    <source>
        <dbReference type="ARBA" id="ARBA00023077"/>
    </source>
</evidence>
<evidence type="ECO:0000256" key="9">
    <source>
        <dbReference type="ARBA" id="ARBA00023136"/>
    </source>
</evidence>
<evidence type="ECO:0000256" key="5">
    <source>
        <dbReference type="ARBA" id="ARBA00022692"/>
    </source>
</evidence>
<dbReference type="EMBL" id="JAPTGG010000002">
    <property type="protein sequence ID" value="MCZ0864274.1"/>
    <property type="molecule type" value="Genomic_DNA"/>
</dbReference>
<comment type="caution">
    <text evidence="15">The sequence shown here is derived from an EMBL/GenBank/DDBJ whole genome shotgun (WGS) entry which is preliminary data.</text>
</comment>
<keyword evidence="6" id="KW-0408">Iron</keyword>
<feature type="domain" description="TonB-dependent receptor plug" evidence="14">
    <location>
        <begin position="31"/>
        <end position="137"/>
    </location>
</feature>
<evidence type="ECO:0000259" key="14">
    <source>
        <dbReference type="Pfam" id="PF07715"/>
    </source>
</evidence>
<evidence type="ECO:0000256" key="12">
    <source>
        <dbReference type="RuleBase" id="RU003357"/>
    </source>
</evidence>
<keyword evidence="15" id="KW-0675">Receptor</keyword>
<evidence type="ECO:0000256" key="6">
    <source>
        <dbReference type="ARBA" id="ARBA00023004"/>
    </source>
</evidence>
<comment type="subcellular location">
    <subcellularLocation>
        <location evidence="1 11">Cell outer membrane</location>
        <topology evidence="1 11">Multi-pass membrane protein</topology>
    </subcellularLocation>
</comment>
<dbReference type="RefSeq" id="WP_268905111.1">
    <property type="nucleotide sequence ID" value="NZ_JAPTGG010000002.1"/>
</dbReference>
<dbReference type="AlphaFoldDB" id="A0A9J6RIS2"/>
<keyword evidence="8 12" id="KW-0798">TonB box</keyword>
<dbReference type="InterPro" id="IPR036942">
    <property type="entry name" value="Beta-barrel_TonB_sf"/>
</dbReference>
<dbReference type="InterPro" id="IPR012910">
    <property type="entry name" value="Plug_dom"/>
</dbReference>
<comment type="similarity">
    <text evidence="11 12">Belongs to the TonB-dependent receptor family.</text>
</comment>
<evidence type="ECO:0000256" key="2">
    <source>
        <dbReference type="ARBA" id="ARBA00022448"/>
    </source>
</evidence>
<sequence length="687" mass="76070">MAMPLANAAVASEKKRLEEVIVTASKREQRLLDVPMSIATMSGDELEIRGVDNIQDLSFAVPGLTMREDGPGSYQVFLRGIANAHGGGALTSIYQDEIPMVLTGTEILPVRTLDLERIEVLKGPQGTLYGQGAVGGAIRYITARPNMDGFSGRLEAEAYSVSEGDMGLGATAIINTPVVEDKFAIRLVADIKDGGGWQDQPEAGIKDGNDEELKTARLKALWLPTDELEVLATAITYKAEYELGQGYEQPDRTVYVAVDPSTKLIDKEWDYDVFNLELTYDLGFAELLSSSTYTDMEVNYPFSYFGGPETIYEGDLSGYSNRYNSGDQFTQELRLSSTGDKQLQWTVGLFYSDMAMDLSIPEVVTEFFGVVYLSDYFTEQTSKSYSVFADVAYQLTDKLNVGVGVRYFEDKQTDLVVGSAGKQEGEFDSVDPRVYMTYALDDNMSIYASAAKGFRSGGFNGFDFGGDELPDFDPESLWSYEVGYKASLLDGELYVDMAVYYTEYDDMLRRGLVFIQGRGFQSLISNIGKVEVTGFDGSINWKATDALTLDASVAIIDAEVKAIGATDTANIPGDPIDYVPDYSFTLGATYNFMWSDTKPGFVRLGYSYRDEMPYVDRTSFPEENVDQFSDKIGLFDARIGLTMGDVSFELYGQNLTDENKYIDPYSAWNNANRTRPRTVGLKVAYDF</sequence>
<evidence type="ECO:0000256" key="4">
    <source>
        <dbReference type="ARBA" id="ARBA00022496"/>
    </source>
</evidence>
<dbReference type="GO" id="GO:0009279">
    <property type="term" value="C:cell outer membrane"/>
    <property type="evidence" value="ECO:0007669"/>
    <property type="project" value="UniProtKB-SubCell"/>
</dbReference>
<evidence type="ECO:0000256" key="3">
    <source>
        <dbReference type="ARBA" id="ARBA00022452"/>
    </source>
</evidence>
<keyword evidence="2 11" id="KW-0813">Transport</keyword>
<evidence type="ECO:0000313" key="16">
    <source>
        <dbReference type="Proteomes" id="UP001069090"/>
    </source>
</evidence>
<proteinExistence type="inferred from homology"/>
<dbReference type="InterPro" id="IPR000531">
    <property type="entry name" value="Beta-barrel_TonB"/>
</dbReference>
<evidence type="ECO:0000256" key="10">
    <source>
        <dbReference type="ARBA" id="ARBA00023237"/>
    </source>
</evidence>
<dbReference type="GO" id="GO:0006826">
    <property type="term" value="P:iron ion transport"/>
    <property type="evidence" value="ECO:0007669"/>
    <property type="project" value="UniProtKB-KW"/>
</dbReference>
<organism evidence="15 16">
    <name type="scientific">Dasania phycosphaerae</name>
    <dbReference type="NCBI Taxonomy" id="2950436"/>
    <lineage>
        <taxon>Bacteria</taxon>
        <taxon>Pseudomonadati</taxon>
        <taxon>Pseudomonadota</taxon>
        <taxon>Gammaproteobacteria</taxon>
        <taxon>Cellvibrionales</taxon>
        <taxon>Spongiibacteraceae</taxon>
        <taxon>Dasania</taxon>
    </lineage>
</organism>
<gene>
    <name evidence="15" type="ORF">O0V09_03620</name>
</gene>
<dbReference type="InterPro" id="IPR039426">
    <property type="entry name" value="TonB-dep_rcpt-like"/>
</dbReference>
<dbReference type="CDD" id="cd01347">
    <property type="entry name" value="ligand_gated_channel"/>
    <property type="match status" value="1"/>
</dbReference>
<keyword evidence="16" id="KW-1185">Reference proteome</keyword>
<name>A0A9J6RIS2_9GAMM</name>
<dbReference type="PANTHER" id="PTHR32552:SF81">
    <property type="entry name" value="TONB-DEPENDENT OUTER MEMBRANE RECEPTOR"/>
    <property type="match status" value="1"/>
</dbReference>
<keyword evidence="9 11" id="KW-0472">Membrane</keyword>
<keyword evidence="4" id="KW-0410">Iron transport</keyword>
<dbReference type="Proteomes" id="UP001069090">
    <property type="component" value="Unassembled WGS sequence"/>
</dbReference>
<evidence type="ECO:0000256" key="11">
    <source>
        <dbReference type="PROSITE-ProRule" id="PRU01360"/>
    </source>
</evidence>
<dbReference type="PROSITE" id="PS52016">
    <property type="entry name" value="TONB_DEPENDENT_REC_3"/>
    <property type="match status" value="1"/>
</dbReference>
<keyword evidence="3 11" id="KW-1134">Transmembrane beta strand</keyword>
<evidence type="ECO:0000313" key="15">
    <source>
        <dbReference type="EMBL" id="MCZ0864274.1"/>
    </source>
</evidence>
<dbReference type="Pfam" id="PF07715">
    <property type="entry name" value="Plug"/>
    <property type="match status" value="1"/>
</dbReference>
<evidence type="ECO:0000256" key="1">
    <source>
        <dbReference type="ARBA" id="ARBA00004571"/>
    </source>
</evidence>
<dbReference type="PANTHER" id="PTHR32552">
    <property type="entry name" value="FERRICHROME IRON RECEPTOR-RELATED"/>
    <property type="match status" value="1"/>
</dbReference>
<keyword evidence="10 11" id="KW-0998">Cell outer membrane</keyword>
<keyword evidence="5 11" id="KW-0812">Transmembrane</keyword>
<dbReference type="Gene3D" id="2.40.170.20">
    <property type="entry name" value="TonB-dependent receptor, beta-barrel domain"/>
    <property type="match status" value="1"/>
</dbReference>